<comment type="caution">
    <text evidence="2">The sequence shown here is derived from an EMBL/GenBank/DDBJ whole genome shotgun (WGS) entry which is preliminary data.</text>
</comment>
<organism evidence="2 3">
    <name type="scientific">Bifidobacterium breve MCC 1128</name>
    <dbReference type="NCBI Taxonomy" id="1365965"/>
    <lineage>
        <taxon>Bacteria</taxon>
        <taxon>Bacillati</taxon>
        <taxon>Actinomycetota</taxon>
        <taxon>Actinomycetes</taxon>
        <taxon>Bifidobacteriales</taxon>
        <taxon>Bifidobacteriaceae</taxon>
        <taxon>Bifidobacterium</taxon>
    </lineage>
</organism>
<reference evidence="2 3" key="1">
    <citation type="journal article" date="2015" name="Int J Genomics">
        <title>Comparative Genomics Revealed Genetic Diversity and Species/Strain-Level Differences in Carbohydrate Metabolism of Three Probiotic Bifidobacterial Species.</title>
        <authorList>
            <person name="Odamaki T."/>
            <person name="Horigome A."/>
            <person name="Sugahara H."/>
            <person name="Hashikura N."/>
            <person name="Minami J."/>
            <person name="Xiao J.Z."/>
            <person name="Abe F."/>
        </authorList>
    </citation>
    <scope>NUCLEOTIDE SEQUENCE [LARGE SCALE GENOMIC DNA]</scope>
    <source>
        <strain evidence="2 3">MCC 1128</strain>
    </source>
</reference>
<proteinExistence type="predicted"/>
<name>A0A0L7B0Q6_BIFBR</name>
<evidence type="ECO:0000313" key="3">
    <source>
        <dbReference type="Proteomes" id="UP000037193"/>
    </source>
</evidence>
<dbReference type="PATRIC" id="fig|1365965.3.peg.820"/>
<evidence type="ECO:0000313" key="2">
    <source>
        <dbReference type="EMBL" id="KOA41082.1"/>
    </source>
</evidence>
<dbReference type="EMBL" id="AVQD01000008">
    <property type="protein sequence ID" value="KOA41082.1"/>
    <property type="molecule type" value="Genomic_DNA"/>
</dbReference>
<accession>A0A0L7B0Q6</accession>
<gene>
    <name evidence="2" type="ORF">BBM1128_04030</name>
</gene>
<evidence type="ECO:0000256" key="1">
    <source>
        <dbReference type="SAM" id="MobiDB-lite"/>
    </source>
</evidence>
<dbReference type="AlphaFoldDB" id="A0A0L7B0Q6"/>
<dbReference type="RefSeq" id="WP_052789272.1">
    <property type="nucleotide sequence ID" value="NZ_AVQD01000008.1"/>
</dbReference>
<dbReference type="Proteomes" id="UP000037193">
    <property type="component" value="Unassembled WGS sequence"/>
</dbReference>
<protein>
    <submittedName>
        <fullName evidence="2">Uncharacterized protein</fullName>
    </submittedName>
</protein>
<feature type="region of interest" description="Disordered" evidence="1">
    <location>
        <begin position="92"/>
        <end position="122"/>
    </location>
</feature>
<sequence length="122" mass="13717">MAKPSERNRMMRDIAGVAMDEELTALRRKRADLARLAVQLDDMRWAAERFREQAEAFCREYAEPRSYITGALGMAPRETGMAFHAVAPDYARDGEAAHGSPASNPQWQESMDAHPSGYTQDQ</sequence>